<organism evidence="1 2">
    <name type="scientific">Pseudocercospora musae</name>
    <dbReference type="NCBI Taxonomy" id="113226"/>
    <lineage>
        <taxon>Eukaryota</taxon>
        <taxon>Fungi</taxon>
        <taxon>Dikarya</taxon>
        <taxon>Ascomycota</taxon>
        <taxon>Pezizomycotina</taxon>
        <taxon>Dothideomycetes</taxon>
        <taxon>Dothideomycetidae</taxon>
        <taxon>Mycosphaerellales</taxon>
        <taxon>Mycosphaerellaceae</taxon>
        <taxon>Pseudocercospora</taxon>
    </lineage>
</organism>
<sequence length="151" mass="16610">MRSRQLSRSVFQCLKELAKAPVGGSCFFRDFYLTPMSSADQSLLSRWSMRSTQTFKPLQVSVSTTTSTEAQIVAVYISGTVGSCRQISTHCERTKYILVSRQYHIPIAAASQSGVDPCPSSIAFWVAEEHPNNASTARVLSSDSTRSFTSL</sequence>
<name>A0A139I9R7_9PEZI</name>
<gene>
    <name evidence="1" type="ORF">AC579_2405</name>
</gene>
<dbReference type="Proteomes" id="UP000073492">
    <property type="component" value="Unassembled WGS sequence"/>
</dbReference>
<protein>
    <submittedName>
        <fullName evidence="1">Uncharacterized protein</fullName>
    </submittedName>
</protein>
<evidence type="ECO:0000313" key="2">
    <source>
        <dbReference type="Proteomes" id="UP000073492"/>
    </source>
</evidence>
<evidence type="ECO:0000313" key="1">
    <source>
        <dbReference type="EMBL" id="KXT11470.1"/>
    </source>
</evidence>
<proteinExistence type="predicted"/>
<comment type="caution">
    <text evidence="1">The sequence shown here is derived from an EMBL/GenBank/DDBJ whole genome shotgun (WGS) entry which is preliminary data.</text>
</comment>
<dbReference type="AlphaFoldDB" id="A0A139I9R7"/>
<keyword evidence="2" id="KW-1185">Reference proteome</keyword>
<reference evidence="1 2" key="1">
    <citation type="submission" date="2015-07" db="EMBL/GenBank/DDBJ databases">
        <title>Comparative genomics of the Sigatoka disease complex on banana suggests a link between parallel evolutionary changes in Pseudocercospora fijiensis and Pseudocercospora eumusae and increased virulence on the banana host.</title>
        <authorList>
            <person name="Chang T.-C."/>
            <person name="Salvucci A."/>
            <person name="Crous P.W."/>
            <person name="Stergiopoulos I."/>
        </authorList>
    </citation>
    <scope>NUCLEOTIDE SEQUENCE [LARGE SCALE GENOMIC DNA]</scope>
    <source>
        <strain evidence="1 2">CBS 116634</strain>
    </source>
</reference>
<accession>A0A139I9R7</accession>
<dbReference type="EMBL" id="LFZO01000197">
    <property type="protein sequence ID" value="KXT11470.1"/>
    <property type="molecule type" value="Genomic_DNA"/>
</dbReference>